<dbReference type="AlphaFoldDB" id="V4R8W1"/>
<reference evidence="2 3" key="1">
    <citation type="journal article" date="2014" name="Genome Announc.">
        <title>Draft Genome Sequence of Lutibaculum baratangense Strain AMV1T, Isolated from a Mud Volcano in Andamans, India.</title>
        <authorList>
            <person name="Singh A."/>
            <person name="Sreenivas A."/>
            <person name="Sathyanarayana Reddy G."/>
            <person name="Pinnaka A.K."/>
            <person name="Shivaji S."/>
        </authorList>
    </citation>
    <scope>NUCLEOTIDE SEQUENCE [LARGE SCALE GENOMIC DNA]</scope>
    <source>
        <strain evidence="2 3">AMV1</strain>
    </source>
</reference>
<accession>V4R8W1</accession>
<proteinExistence type="predicted"/>
<name>V4R8W1_9HYPH</name>
<gene>
    <name evidence="2" type="ORF">N177_3762</name>
</gene>
<evidence type="ECO:0000313" key="3">
    <source>
        <dbReference type="Proteomes" id="UP000017819"/>
    </source>
</evidence>
<comment type="caution">
    <text evidence="2">The sequence shown here is derived from an EMBL/GenBank/DDBJ whole genome shotgun (WGS) entry which is preliminary data.</text>
</comment>
<keyword evidence="3" id="KW-1185">Reference proteome</keyword>
<feature type="compositionally biased region" description="Basic and acidic residues" evidence="1">
    <location>
        <begin position="1"/>
        <end position="14"/>
    </location>
</feature>
<feature type="compositionally biased region" description="Basic residues" evidence="1">
    <location>
        <begin position="40"/>
        <end position="52"/>
    </location>
</feature>
<evidence type="ECO:0000256" key="1">
    <source>
        <dbReference type="SAM" id="MobiDB-lite"/>
    </source>
</evidence>
<protein>
    <submittedName>
        <fullName evidence="2">Uncharacterized protein</fullName>
    </submittedName>
</protein>
<dbReference type="Proteomes" id="UP000017819">
    <property type="component" value="Unassembled WGS sequence"/>
</dbReference>
<dbReference type="EMBL" id="AWXZ01000040">
    <property type="protein sequence ID" value="ESR22626.1"/>
    <property type="molecule type" value="Genomic_DNA"/>
</dbReference>
<organism evidence="2 3">
    <name type="scientific">Lutibaculum baratangense AMV1</name>
    <dbReference type="NCBI Taxonomy" id="631454"/>
    <lineage>
        <taxon>Bacteria</taxon>
        <taxon>Pseudomonadati</taxon>
        <taxon>Pseudomonadota</taxon>
        <taxon>Alphaproteobacteria</taxon>
        <taxon>Hyphomicrobiales</taxon>
        <taxon>Tepidamorphaceae</taxon>
        <taxon>Lutibaculum</taxon>
    </lineage>
</organism>
<evidence type="ECO:0000313" key="2">
    <source>
        <dbReference type="EMBL" id="ESR22626.1"/>
    </source>
</evidence>
<sequence length="68" mass="7028">MIHDGALGRKRDVRTGASRVPGGISCALSTPARSGEPPRRPARRGARAGHRSRSADGGSAVELPGQEL</sequence>
<feature type="region of interest" description="Disordered" evidence="1">
    <location>
        <begin position="1"/>
        <end position="68"/>
    </location>
</feature>